<reference evidence="1" key="1">
    <citation type="submission" date="2024-04" db="EMBL/GenBank/DDBJ databases">
        <authorList>
            <consortium name="Molecular Ecology Group"/>
        </authorList>
    </citation>
    <scope>NUCLEOTIDE SEQUENCE</scope>
</reference>
<sequence length="195" mass="22316">MREIDGMMVRGYYRRLFPIVSGYSIPLDWLRNLLLIKIVDSPAQLTVTRWKLISSHPASHSLHRSRILRECRPESDEHGRDIFRCLDLGNRFRVSVPNRKRLYHWTRETIYLAFARNAAAANIAANESGWPRERAQGPPMFISWAVTSYQSNGAECDFSQGISVCLIEIPYPIRPAAAPLLPLASPRNSHATRFL</sequence>
<dbReference type="AlphaFoldDB" id="A0AAV2P514"/>
<dbReference type="EMBL" id="OZ034830">
    <property type="protein sequence ID" value="CAL1687046.1"/>
    <property type="molecule type" value="Genomic_DNA"/>
</dbReference>
<keyword evidence="2" id="KW-1185">Reference proteome</keyword>
<evidence type="ECO:0000313" key="2">
    <source>
        <dbReference type="Proteomes" id="UP001497644"/>
    </source>
</evidence>
<organism evidence="1 2">
    <name type="scientific">Lasius platythorax</name>
    <dbReference type="NCBI Taxonomy" id="488582"/>
    <lineage>
        <taxon>Eukaryota</taxon>
        <taxon>Metazoa</taxon>
        <taxon>Ecdysozoa</taxon>
        <taxon>Arthropoda</taxon>
        <taxon>Hexapoda</taxon>
        <taxon>Insecta</taxon>
        <taxon>Pterygota</taxon>
        <taxon>Neoptera</taxon>
        <taxon>Endopterygota</taxon>
        <taxon>Hymenoptera</taxon>
        <taxon>Apocrita</taxon>
        <taxon>Aculeata</taxon>
        <taxon>Formicoidea</taxon>
        <taxon>Formicidae</taxon>
        <taxon>Formicinae</taxon>
        <taxon>Lasius</taxon>
        <taxon>Lasius</taxon>
    </lineage>
</organism>
<name>A0AAV2P514_9HYME</name>
<dbReference type="Proteomes" id="UP001497644">
    <property type="component" value="Chromosome 7"/>
</dbReference>
<proteinExistence type="predicted"/>
<accession>A0AAV2P514</accession>
<gene>
    <name evidence="1" type="ORF">LPLAT_LOCUS12323</name>
</gene>
<protein>
    <submittedName>
        <fullName evidence="1">Uncharacterized protein</fullName>
    </submittedName>
</protein>
<evidence type="ECO:0000313" key="1">
    <source>
        <dbReference type="EMBL" id="CAL1687046.1"/>
    </source>
</evidence>